<organism evidence="8 9">
    <name type="scientific">Blautia faecicola</name>
    <dbReference type="NCBI Taxonomy" id="2509240"/>
    <lineage>
        <taxon>Bacteria</taxon>
        <taxon>Bacillati</taxon>
        <taxon>Bacillota</taxon>
        <taxon>Clostridia</taxon>
        <taxon>Lachnospirales</taxon>
        <taxon>Lachnospiraceae</taxon>
        <taxon>Blautia</taxon>
    </lineage>
</organism>
<gene>
    <name evidence="6 8" type="primary">rsmG</name>
    <name evidence="8" type="ORF">ETP43_16195</name>
</gene>
<dbReference type="NCBIfam" id="TIGR00138">
    <property type="entry name" value="rsmG_gidB"/>
    <property type="match status" value="1"/>
</dbReference>
<dbReference type="CDD" id="cd02440">
    <property type="entry name" value="AdoMet_MTases"/>
    <property type="match status" value="1"/>
</dbReference>
<feature type="region of interest" description="Disordered" evidence="7">
    <location>
        <begin position="222"/>
        <end position="241"/>
    </location>
</feature>
<keyword evidence="4 6" id="KW-0808">Transferase</keyword>
<evidence type="ECO:0000256" key="6">
    <source>
        <dbReference type="HAMAP-Rule" id="MF_00074"/>
    </source>
</evidence>
<dbReference type="PANTHER" id="PTHR31760">
    <property type="entry name" value="S-ADENOSYL-L-METHIONINE-DEPENDENT METHYLTRANSFERASES SUPERFAMILY PROTEIN"/>
    <property type="match status" value="1"/>
</dbReference>
<comment type="similarity">
    <text evidence="6">Belongs to the methyltransferase superfamily. RNA methyltransferase RsmG family.</text>
</comment>
<evidence type="ECO:0000256" key="1">
    <source>
        <dbReference type="ARBA" id="ARBA00022490"/>
    </source>
</evidence>
<dbReference type="AlphaFoldDB" id="A0A4Q1RLD8"/>
<evidence type="ECO:0000313" key="8">
    <source>
        <dbReference type="EMBL" id="RXS76588.1"/>
    </source>
</evidence>
<reference evidence="8 9" key="1">
    <citation type="submission" date="2019-01" db="EMBL/GenBank/DDBJ databases">
        <title>Blautia sp. nov. KGMB01111 isolated human feces.</title>
        <authorList>
            <person name="Park J.-E."/>
            <person name="Kim J.-S."/>
            <person name="Park S.-H."/>
        </authorList>
    </citation>
    <scope>NUCLEOTIDE SEQUENCE [LARGE SCALE GENOMIC DNA]</scope>
    <source>
        <strain evidence="8 9">KGMB01111</strain>
    </source>
</reference>
<dbReference type="Proteomes" id="UP000290106">
    <property type="component" value="Unassembled WGS sequence"/>
</dbReference>
<comment type="caution">
    <text evidence="8">The sequence shown here is derived from an EMBL/GenBank/DDBJ whole genome shotgun (WGS) entry which is preliminary data.</text>
</comment>
<proteinExistence type="inferred from homology"/>
<dbReference type="HAMAP" id="MF_00074">
    <property type="entry name" value="16SrRNA_methyltr_G"/>
    <property type="match status" value="1"/>
</dbReference>
<evidence type="ECO:0000313" key="9">
    <source>
        <dbReference type="Proteomes" id="UP000290106"/>
    </source>
</evidence>
<evidence type="ECO:0000256" key="2">
    <source>
        <dbReference type="ARBA" id="ARBA00022552"/>
    </source>
</evidence>
<evidence type="ECO:0000256" key="4">
    <source>
        <dbReference type="ARBA" id="ARBA00022679"/>
    </source>
</evidence>
<dbReference type="EC" id="2.1.1.-" evidence="6"/>
<keyword evidence="2 6" id="KW-0698">rRNA processing</keyword>
<feature type="binding site" evidence="6">
    <location>
        <position position="80"/>
    </location>
    <ligand>
        <name>S-adenosyl-L-methionine</name>
        <dbReference type="ChEBI" id="CHEBI:59789"/>
    </ligand>
</feature>
<accession>A0A4Q1RLD8</accession>
<keyword evidence="5 6" id="KW-0949">S-adenosyl-L-methionine</keyword>
<feature type="binding site" evidence="6">
    <location>
        <position position="85"/>
    </location>
    <ligand>
        <name>S-adenosyl-L-methionine</name>
        <dbReference type="ChEBI" id="CHEBI:59789"/>
    </ligand>
</feature>
<evidence type="ECO:0000256" key="5">
    <source>
        <dbReference type="ARBA" id="ARBA00022691"/>
    </source>
</evidence>
<comment type="function">
    <text evidence="6">Specifically methylates the N7 position of a guanine in 16S rRNA.</text>
</comment>
<dbReference type="GO" id="GO:0005829">
    <property type="term" value="C:cytosol"/>
    <property type="evidence" value="ECO:0007669"/>
    <property type="project" value="TreeGrafter"/>
</dbReference>
<dbReference type="EMBL" id="SDKC01000001">
    <property type="protein sequence ID" value="RXS76588.1"/>
    <property type="molecule type" value="Genomic_DNA"/>
</dbReference>
<dbReference type="Gene3D" id="3.40.50.150">
    <property type="entry name" value="Vaccinia Virus protein VP39"/>
    <property type="match status" value="1"/>
</dbReference>
<protein>
    <recommendedName>
        <fullName evidence="6">Ribosomal RNA small subunit methyltransferase G</fullName>
        <ecNumber evidence="6">2.1.1.-</ecNumber>
    </recommendedName>
    <alternativeName>
        <fullName evidence="6">16S rRNA 7-methylguanosine methyltransferase</fullName>
        <shortName evidence="6">16S rRNA m7G methyltransferase</shortName>
    </alternativeName>
</protein>
<keyword evidence="1 6" id="KW-0963">Cytoplasm</keyword>
<evidence type="ECO:0000256" key="3">
    <source>
        <dbReference type="ARBA" id="ARBA00022603"/>
    </source>
</evidence>
<keyword evidence="9" id="KW-1185">Reference proteome</keyword>
<evidence type="ECO:0000256" key="7">
    <source>
        <dbReference type="SAM" id="MobiDB-lite"/>
    </source>
</evidence>
<dbReference type="FunFam" id="3.40.50.150:FF:000041">
    <property type="entry name" value="Ribosomal RNA small subunit methyltransferase G"/>
    <property type="match status" value="1"/>
</dbReference>
<dbReference type="PANTHER" id="PTHR31760:SF0">
    <property type="entry name" value="S-ADENOSYL-L-METHIONINE-DEPENDENT METHYLTRANSFERASES SUPERFAMILY PROTEIN"/>
    <property type="match status" value="1"/>
</dbReference>
<dbReference type="InterPro" id="IPR003682">
    <property type="entry name" value="rRNA_ssu_MeTfrase_G"/>
</dbReference>
<sequence length="241" mass="27336">MAQYDTTWFEKGLAELEITLNEKQIEQFLTYYELLVEWNKVMNLTAITEYEEVITKHFLDSVASVKVCDYSKPMKILDLGTGAGFPGIPLKIAFPDQEIVLLDSLNKRVKFLNTVIETLGLTGIRAIHGRAEDYARQADYREQFDLCVSRAVANLSTLSEYCLPYVKTGGYFIPYKSGRIQEELTEAQTAIKILGGSLEKTEKFQLADTDMERSFVVIRKTKPTGKKFPRKAGLPSKEPIK</sequence>
<keyword evidence="3 6" id="KW-0489">Methyltransferase</keyword>
<dbReference type="OrthoDB" id="9808773at2"/>
<name>A0A4Q1RLD8_9FIRM</name>
<dbReference type="Pfam" id="PF02527">
    <property type="entry name" value="GidB"/>
    <property type="match status" value="1"/>
</dbReference>
<comment type="subcellular location">
    <subcellularLocation>
        <location evidence="6">Cytoplasm</location>
    </subcellularLocation>
</comment>
<feature type="binding site" evidence="6">
    <location>
        <begin position="131"/>
        <end position="132"/>
    </location>
    <ligand>
        <name>S-adenosyl-L-methionine</name>
        <dbReference type="ChEBI" id="CHEBI:59789"/>
    </ligand>
</feature>
<dbReference type="InterPro" id="IPR029063">
    <property type="entry name" value="SAM-dependent_MTases_sf"/>
</dbReference>
<dbReference type="PIRSF" id="PIRSF003078">
    <property type="entry name" value="GidB"/>
    <property type="match status" value="1"/>
</dbReference>
<comment type="caution">
    <text evidence="6">Lacks conserved residue(s) required for the propagation of feature annotation.</text>
</comment>
<dbReference type="SUPFAM" id="SSF53335">
    <property type="entry name" value="S-adenosyl-L-methionine-dependent methyltransferases"/>
    <property type="match status" value="1"/>
</dbReference>
<dbReference type="RefSeq" id="WP_118619846.1">
    <property type="nucleotide sequence ID" value="NZ_SDKC01000001.1"/>
</dbReference>
<feature type="binding site" evidence="6">
    <location>
        <position position="150"/>
    </location>
    <ligand>
        <name>S-adenosyl-L-methionine</name>
        <dbReference type="ChEBI" id="CHEBI:59789"/>
    </ligand>
</feature>
<dbReference type="GO" id="GO:0070043">
    <property type="term" value="F:rRNA (guanine-N7-)-methyltransferase activity"/>
    <property type="evidence" value="ECO:0007669"/>
    <property type="project" value="UniProtKB-UniRule"/>
</dbReference>